<dbReference type="GeneID" id="39599588"/>
<dbReference type="PROSITE" id="PS50048">
    <property type="entry name" value="ZN2_CY6_FUNGAL_2"/>
    <property type="match status" value="1"/>
</dbReference>
<keyword evidence="8" id="KW-1185">Reference proteome</keyword>
<dbReference type="EMBL" id="RCNU01000003">
    <property type="protein sequence ID" value="RWQ97118.1"/>
    <property type="molecule type" value="Genomic_DNA"/>
</dbReference>
<evidence type="ECO:0000256" key="5">
    <source>
        <dbReference type="SAM" id="MobiDB-lite"/>
    </source>
</evidence>
<evidence type="ECO:0000256" key="4">
    <source>
        <dbReference type="ARBA" id="ARBA00023242"/>
    </source>
</evidence>
<dbReference type="Pfam" id="PF00172">
    <property type="entry name" value="Zn_clus"/>
    <property type="match status" value="1"/>
</dbReference>
<dbReference type="SMART" id="SM00066">
    <property type="entry name" value="GAL4"/>
    <property type="match status" value="1"/>
</dbReference>
<dbReference type="InterPro" id="IPR036864">
    <property type="entry name" value="Zn2-C6_fun-type_DNA-bd_sf"/>
</dbReference>
<dbReference type="GO" id="GO:0003677">
    <property type="term" value="F:DNA binding"/>
    <property type="evidence" value="ECO:0007669"/>
    <property type="project" value="UniProtKB-KW"/>
</dbReference>
<dbReference type="GO" id="GO:0000981">
    <property type="term" value="F:DNA-binding transcription factor activity, RNA polymerase II-specific"/>
    <property type="evidence" value="ECO:0007669"/>
    <property type="project" value="InterPro"/>
</dbReference>
<feature type="compositionally biased region" description="Basic and acidic residues" evidence="5">
    <location>
        <begin position="82"/>
        <end position="93"/>
    </location>
</feature>
<dbReference type="VEuPathDB" id="FungiDB:C8Q69DRAFT_462389"/>
<name>A0A443HZ43_BYSSP</name>
<evidence type="ECO:0000256" key="2">
    <source>
        <dbReference type="ARBA" id="ARBA00023125"/>
    </source>
</evidence>
<dbReference type="AlphaFoldDB" id="A0A443HZ43"/>
<evidence type="ECO:0000256" key="3">
    <source>
        <dbReference type="ARBA" id="ARBA00023163"/>
    </source>
</evidence>
<dbReference type="InterPro" id="IPR001138">
    <property type="entry name" value="Zn2Cys6_DnaBD"/>
</dbReference>
<keyword evidence="4" id="KW-0539">Nucleus</keyword>
<gene>
    <name evidence="7" type="ORF">C8Q69DRAFT_462389</name>
</gene>
<feature type="region of interest" description="Disordered" evidence="5">
    <location>
        <begin position="72"/>
        <end position="95"/>
    </location>
</feature>
<dbReference type="RefSeq" id="XP_028486763.1">
    <property type="nucleotide sequence ID" value="XM_028630311.1"/>
</dbReference>
<sequence>MTYLGAESSKEKETSQIEKDRKRHCWECLRRRLVCDSTRPVCNRCSIRGLVCLGYDNVKPLTFLAPGRVTSRNRRAKGTASHKLENDHHELTTRTRPTLSPRTEDVIISHIEMRSEACDIIQAVQYCK</sequence>
<keyword evidence="2" id="KW-0238">DNA-binding</keyword>
<dbReference type="Gene3D" id="4.10.240.10">
    <property type="entry name" value="Zn(2)-C6 fungal-type DNA-binding domain"/>
    <property type="match status" value="1"/>
</dbReference>
<comment type="caution">
    <text evidence="7">The sequence shown here is derived from an EMBL/GenBank/DDBJ whole genome shotgun (WGS) entry which is preliminary data.</text>
</comment>
<dbReference type="Proteomes" id="UP000283841">
    <property type="component" value="Unassembled WGS sequence"/>
</dbReference>
<proteinExistence type="predicted"/>
<evidence type="ECO:0000259" key="6">
    <source>
        <dbReference type="PROSITE" id="PS50048"/>
    </source>
</evidence>
<organism evidence="7 8">
    <name type="scientific">Byssochlamys spectabilis</name>
    <name type="common">Paecilomyces variotii</name>
    <dbReference type="NCBI Taxonomy" id="264951"/>
    <lineage>
        <taxon>Eukaryota</taxon>
        <taxon>Fungi</taxon>
        <taxon>Dikarya</taxon>
        <taxon>Ascomycota</taxon>
        <taxon>Pezizomycotina</taxon>
        <taxon>Eurotiomycetes</taxon>
        <taxon>Eurotiomycetidae</taxon>
        <taxon>Eurotiales</taxon>
        <taxon>Thermoascaceae</taxon>
        <taxon>Paecilomyces</taxon>
    </lineage>
</organism>
<dbReference type="GO" id="GO:0008270">
    <property type="term" value="F:zinc ion binding"/>
    <property type="evidence" value="ECO:0007669"/>
    <property type="project" value="InterPro"/>
</dbReference>
<keyword evidence="3" id="KW-0804">Transcription</keyword>
<reference evidence="7 8" key="1">
    <citation type="journal article" date="2018" name="Front. Microbiol.">
        <title>Genomic and genetic insights into a cosmopolitan fungus, Paecilomyces variotii (Eurotiales).</title>
        <authorList>
            <person name="Urquhart A.S."/>
            <person name="Mondo S.J."/>
            <person name="Makela M.R."/>
            <person name="Hane J.K."/>
            <person name="Wiebenga A."/>
            <person name="He G."/>
            <person name="Mihaltcheva S."/>
            <person name="Pangilinan J."/>
            <person name="Lipzen A."/>
            <person name="Barry K."/>
            <person name="de Vries R.P."/>
            <person name="Grigoriev I.V."/>
            <person name="Idnurm A."/>
        </authorList>
    </citation>
    <scope>NUCLEOTIDE SEQUENCE [LARGE SCALE GENOMIC DNA]</scope>
    <source>
        <strain evidence="7 8">CBS 101075</strain>
    </source>
</reference>
<feature type="domain" description="Zn(2)-C6 fungal-type" evidence="6">
    <location>
        <begin position="24"/>
        <end position="52"/>
    </location>
</feature>
<evidence type="ECO:0000313" key="8">
    <source>
        <dbReference type="Proteomes" id="UP000283841"/>
    </source>
</evidence>
<protein>
    <recommendedName>
        <fullName evidence="6">Zn(2)-C6 fungal-type domain-containing protein</fullName>
    </recommendedName>
</protein>
<evidence type="ECO:0000313" key="7">
    <source>
        <dbReference type="EMBL" id="RWQ97118.1"/>
    </source>
</evidence>
<evidence type="ECO:0000256" key="1">
    <source>
        <dbReference type="ARBA" id="ARBA00023015"/>
    </source>
</evidence>
<keyword evidence="1" id="KW-0805">Transcription regulation</keyword>
<dbReference type="SUPFAM" id="SSF57701">
    <property type="entry name" value="Zn2/Cys6 DNA-binding domain"/>
    <property type="match status" value="1"/>
</dbReference>
<accession>A0A443HZ43</accession>